<evidence type="ECO:0000256" key="1">
    <source>
        <dbReference type="SAM" id="MobiDB-lite"/>
    </source>
</evidence>
<feature type="compositionally biased region" description="Polar residues" evidence="1">
    <location>
        <begin position="288"/>
        <end position="297"/>
    </location>
</feature>
<proteinExistence type="predicted"/>
<sequence length="698" mass="79648">MNPYQFASALFLRFITWLTSFFHQWVPYLRRRQIIRDALTASLDISQRLSSWSGQDPRSRPFSMQFHEDWGHPDCEVMKWYSKIPSRSTIFYSIQHRRSTKGPFYHEFLQIQLTDGSVCIVERMGEGIQSGAISCTGCTSHDIIQWFTADEYSTWSLDPKHKPSEVIVEIKFPRAFDLLDVLAICYATKHHARATNYTLQRFNCYFLCCTILSILARCISPWEHYITTSDWNDMIEETLEDLRHSDSSNLLIRHPLGSMEFPMRSSPEIVTNQSDQRTHMQHSEAPDPTTNNPATNQVVPKNAEIAPSPSQDEKAIDPLHNTKKYLAIGICSLLGSDGLPVVDFLFDSLRSELNTGANDNLNEKLARCLWYDRLDQALSNAIELLLMKLTPPVREGSFEGCQRMSDLLGPENGSIFPRSGDLGSIENDVRNGFFRAFTGILDHHINISQARYELRSFEGEYPFWKRCLTWIGAVLIMILAYPIVLCFPYSILRKVGKLRNDLVILDMCKTYNGMFNYLLHRLLIIYLYFMLIAQLKFVALGMAREDPATFTDNRWQDALDWNTQLTNGWAEALSPILASLLDTEPPNTTGALAFLNSALPGNIWRSCFSDCVLNKMSESIRKTIRSKEGRISVRLGLGDAEQGAHSWTVDELQQHILARVRLHAKRVDDFQLARAFVVESGMATAITDVWVGFSACRS</sequence>
<keyword evidence="2" id="KW-0472">Membrane</keyword>
<feature type="transmembrane region" description="Helical" evidence="2">
    <location>
        <begin position="523"/>
        <end position="543"/>
    </location>
</feature>
<dbReference type="GeneID" id="67031974"/>
<name>A0A8H8SZ73_9AGAM</name>
<feature type="compositionally biased region" description="Basic and acidic residues" evidence="1">
    <location>
        <begin position="276"/>
        <end position="285"/>
    </location>
</feature>
<gene>
    <name evidence="3" type="ORF">RhiXN_09695</name>
</gene>
<dbReference type="Proteomes" id="UP000650533">
    <property type="component" value="Chromosome 8"/>
</dbReference>
<feature type="transmembrane region" description="Helical" evidence="2">
    <location>
        <begin position="467"/>
        <end position="491"/>
    </location>
</feature>
<evidence type="ECO:0000313" key="4">
    <source>
        <dbReference type="Proteomes" id="UP000650533"/>
    </source>
</evidence>
<keyword evidence="2" id="KW-0812">Transmembrane</keyword>
<feature type="region of interest" description="Disordered" evidence="1">
    <location>
        <begin position="271"/>
        <end position="297"/>
    </location>
</feature>
<dbReference type="AlphaFoldDB" id="A0A8H8SZ73"/>
<evidence type="ECO:0000256" key="2">
    <source>
        <dbReference type="SAM" id="Phobius"/>
    </source>
</evidence>
<dbReference type="EMBL" id="CP059665">
    <property type="protein sequence ID" value="QRW22108.1"/>
    <property type="molecule type" value="Genomic_DNA"/>
</dbReference>
<dbReference type="KEGG" id="rsx:RhiXN_09695"/>
<organism evidence="3 4">
    <name type="scientific">Rhizoctonia solani</name>
    <dbReference type="NCBI Taxonomy" id="456999"/>
    <lineage>
        <taxon>Eukaryota</taxon>
        <taxon>Fungi</taxon>
        <taxon>Dikarya</taxon>
        <taxon>Basidiomycota</taxon>
        <taxon>Agaricomycotina</taxon>
        <taxon>Agaricomycetes</taxon>
        <taxon>Cantharellales</taxon>
        <taxon>Ceratobasidiaceae</taxon>
        <taxon>Rhizoctonia</taxon>
    </lineage>
</organism>
<dbReference type="RefSeq" id="XP_043182345.1">
    <property type="nucleotide sequence ID" value="XM_043329511.1"/>
</dbReference>
<keyword evidence="2" id="KW-1133">Transmembrane helix</keyword>
<reference evidence="3" key="1">
    <citation type="submission" date="2020-05" db="EMBL/GenBank/DDBJ databases">
        <title>Evolutionary and genomic comparisons of hybrid uninucleate and nonhybrid Rhizoctonia fungi.</title>
        <authorList>
            <person name="Li C."/>
            <person name="Chen X."/>
        </authorList>
    </citation>
    <scope>NUCLEOTIDE SEQUENCE</scope>
    <source>
        <strain evidence="3">AG-1 IA</strain>
    </source>
</reference>
<evidence type="ECO:0000313" key="3">
    <source>
        <dbReference type="EMBL" id="QRW22108.1"/>
    </source>
</evidence>
<accession>A0A8H8SZ73</accession>
<protein>
    <submittedName>
        <fullName evidence="3">Uncharacterized protein</fullName>
    </submittedName>
</protein>